<feature type="transmembrane region" description="Helical" evidence="4">
    <location>
        <begin position="23"/>
        <end position="45"/>
    </location>
</feature>
<comment type="pathway">
    <text evidence="1">Lipid metabolism.</text>
</comment>
<proteinExistence type="predicted"/>
<dbReference type="InterPro" id="IPR002123">
    <property type="entry name" value="Plipid/glycerol_acylTrfase"/>
</dbReference>
<reference evidence="6" key="1">
    <citation type="journal article" date="2020" name="mSystems">
        <title>Genome- and Community-Level Interaction Insights into Carbon Utilization and Element Cycling Functions of Hydrothermarchaeota in Hydrothermal Sediment.</title>
        <authorList>
            <person name="Zhou Z."/>
            <person name="Liu Y."/>
            <person name="Xu W."/>
            <person name="Pan J."/>
            <person name="Luo Z.H."/>
            <person name="Li M."/>
        </authorList>
    </citation>
    <scope>NUCLEOTIDE SEQUENCE [LARGE SCALE GENOMIC DNA]</scope>
    <source>
        <strain evidence="6">HyVt-493</strain>
    </source>
</reference>
<keyword evidence="2" id="KW-0808">Transferase</keyword>
<dbReference type="EMBL" id="DRMS01000274">
    <property type="protein sequence ID" value="HFC92613.1"/>
    <property type="molecule type" value="Genomic_DNA"/>
</dbReference>
<dbReference type="GO" id="GO:0006654">
    <property type="term" value="P:phosphatidic acid biosynthetic process"/>
    <property type="evidence" value="ECO:0007669"/>
    <property type="project" value="TreeGrafter"/>
</dbReference>
<dbReference type="Pfam" id="PF01553">
    <property type="entry name" value="Acyltransferase"/>
    <property type="match status" value="1"/>
</dbReference>
<evidence type="ECO:0000256" key="4">
    <source>
        <dbReference type="SAM" id="Phobius"/>
    </source>
</evidence>
<keyword evidence="4" id="KW-0812">Transmembrane</keyword>
<comment type="caution">
    <text evidence="6">The sequence shown here is derived from an EMBL/GenBank/DDBJ whole genome shotgun (WGS) entry which is preliminary data.</text>
</comment>
<dbReference type="CDD" id="cd07989">
    <property type="entry name" value="LPLAT_AGPAT-like"/>
    <property type="match status" value="1"/>
</dbReference>
<evidence type="ECO:0000256" key="2">
    <source>
        <dbReference type="ARBA" id="ARBA00022679"/>
    </source>
</evidence>
<protein>
    <submittedName>
        <fullName evidence="6">1-acyl-sn-glycerol-3-phosphate acyltransferase</fullName>
    </submittedName>
</protein>
<keyword evidence="4" id="KW-1133">Transmembrane helix</keyword>
<dbReference type="SMART" id="SM00563">
    <property type="entry name" value="PlsC"/>
    <property type="match status" value="1"/>
</dbReference>
<evidence type="ECO:0000256" key="3">
    <source>
        <dbReference type="ARBA" id="ARBA00023315"/>
    </source>
</evidence>
<name>A0A7V2T2Z5_LEUMU</name>
<dbReference type="AlphaFoldDB" id="A0A7V2T2Z5"/>
<feature type="domain" description="Phospholipid/glycerol acyltransferase" evidence="5">
    <location>
        <begin position="87"/>
        <end position="201"/>
    </location>
</feature>
<evidence type="ECO:0000256" key="1">
    <source>
        <dbReference type="ARBA" id="ARBA00005189"/>
    </source>
</evidence>
<keyword evidence="3 6" id="KW-0012">Acyltransferase</keyword>
<sequence>MKQTSTANNNPLTLLWLGFRSTLFWIGFAGITIIAGLITPILYLLPHKIQYNILLAWPHFNIWLLKVVCGVNYQLKGFENIDFKQNAILLPNHQSTWETMFLPTIFPSMSWVIKRELYKIPFYGWALPLLRPIGIDRSAGRSAVEQVKTIGKQRLDEGNWVCIFPEGTRVAPGVKVRYKMGGALLADYSKYPVYPIAHNAGECWARNAFIKRPGIITVSIGPKINTHNSSPKKINEAVRDWIEAEYANLAPVR</sequence>
<dbReference type="Proteomes" id="UP000885750">
    <property type="component" value="Unassembled WGS sequence"/>
</dbReference>
<dbReference type="PANTHER" id="PTHR10434:SF40">
    <property type="entry name" value="1-ACYL-SN-GLYCEROL-3-PHOSPHATE ACYLTRANSFERASE"/>
    <property type="match status" value="1"/>
</dbReference>
<gene>
    <name evidence="6" type="ORF">ENJ51_07355</name>
</gene>
<organism evidence="6">
    <name type="scientific">Leucothrix mucor</name>
    <dbReference type="NCBI Taxonomy" id="45248"/>
    <lineage>
        <taxon>Bacteria</taxon>
        <taxon>Pseudomonadati</taxon>
        <taxon>Pseudomonadota</taxon>
        <taxon>Gammaproteobacteria</taxon>
        <taxon>Thiotrichales</taxon>
        <taxon>Thiotrichaceae</taxon>
        <taxon>Leucothrix</taxon>
    </lineage>
</organism>
<dbReference type="SUPFAM" id="SSF69593">
    <property type="entry name" value="Glycerol-3-phosphate (1)-acyltransferase"/>
    <property type="match status" value="1"/>
</dbReference>
<accession>A0A7V2T2Z5</accession>
<dbReference type="PANTHER" id="PTHR10434">
    <property type="entry name" value="1-ACYL-SN-GLYCEROL-3-PHOSPHATE ACYLTRANSFERASE"/>
    <property type="match status" value="1"/>
</dbReference>
<evidence type="ECO:0000259" key="5">
    <source>
        <dbReference type="SMART" id="SM00563"/>
    </source>
</evidence>
<keyword evidence="4" id="KW-0472">Membrane</keyword>
<evidence type="ECO:0000313" key="6">
    <source>
        <dbReference type="EMBL" id="HFC92613.1"/>
    </source>
</evidence>
<dbReference type="GO" id="GO:0003841">
    <property type="term" value="F:1-acylglycerol-3-phosphate O-acyltransferase activity"/>
    <property type="evidence" value="ECO:0007669"/>
    <property type="project" value="TreeGrafter"/>
</dbReference>